<organism evidence="2 3">
    <name type="scientific">Clostridium saudiense</name>
    <dbReference type="NCBI Taxonomy" id="1414720"/>
    <lineage>
        <taxon>Bacteria</taxon>
        <taxon>Bacillati</taxon>
        <taxon>Bacillota</taxon>
        <taxon>Clostridia</taxon>
        <taxon>Eubacteriales</taxon>
        <taxon>Clostridiaceae</taxon>
        <taxon>Clostridium</taxon>
    </lineage>
</organism>
<dbReference type="EMBL" id="JACJLL010000059">
    <property type="protein sequence ID" value="MBM6819726.1"/>
    <property type="molecule type" value="Genomic_DNA"/>
</dbReference>
<proteinExistence type="predicted"/>
<sequence>MKRKRNVVILILIFLFIIGSISFIIMKKRNNPIINEEIKSETIDNVEVTEGLEFLNAISGVKAENLEIIDSPVIGVKGKIFAPKTAILNGINYFLDNTNNDKMKNLQLDIENNSIDIYVNYAVTDKIDTPIKVNITPSLNNNNDLVIDIGSVKILDLKLADFFVNLALKTFVKDWFISSDIKVEYENSKVILSKENFNGITLNSILVKDDGISLDMVIEAEKLIK</sequence>
<keyword evidence="1" id="KW-0812">Transmembrane</keyword>
<evidence type="ECO:0000313" key="2">
    <source>
        <dbReference type="EMBL" id="MBM6819726.1"/>
    </source>
</evidence>
<protein>
    <submittedName>
        <fullName evidence="2">Uncharacterized protein</fullName>
    </submittedName>
</protein>
<keyword evidence="1" id="KW-1133">Transmembrane helix</keyword>
<gene>
    <name evidence="2" type="ORF">H6A19_10325</name>
</gene>
<accession>A0ABS2FHE1</accession>
<comment type="caution">
    <text evidence="2">The sequence shown here is derived from an EMBL/GenBank/DDBJ whole genome shotgun (WGS) entry which is preliminary data.</text>
</comment>
<reference evidence="2 3" key="1">
    <citation type="journal article" date="2021" name="Sci. Rep.">
        <title>The distribution of antibiotic resistance genes in chicken gut microbiota commensals.</title>
        <authorList>
            <person name="Juricova H."/>
            <person name="Matiasovicova J."/>
            <person name="Kubasova T."/>
            <person name="Cejkova D."/>
            <person name="Rychlik I."/>
        </authorList>
    </citation>
    <scope>NUCLEOTIDE SEQUENCE [LARGE SCALE GENOMIC DNA]</scope>
    <source>
        <strain evidence="2 3">An435</strain>
    </source>
</reference>
<dbReference type="RefSeq" id="WP_148322385.1">
    <property type="nucleotide sequence ID" value="NZ_JACJLL010000059.1"/>
</dbReference>
<name>A0ABS2FHE1_9CLOT</name>
<keyword evidence="3" id="KW-1185">Reference proteome</keyword>
<feature type="transmembrane region" description="Helical" evidence="1">
    <location>
        <begin position="7"/>
        <end position="26"/>
    </location>
</feature>
<keyword evidence="1" id="KW-0472">Membrane</keyword>
<dbReference type="Proteomes" id="UP000767334">
    <property type="component" value="Unassembled WGS sequence"/>
</dbReference>
<evidence type="ECO:0000256" key="1">
    <source>
        <dbReference type="SAM" id="Phobius"/>
    </source>
</evidence>
<evidence type="ECO:0000313" key="3">
    <source>
        <dbReference type="Proteomes" id="UP000767334"/>
    </source>
</evidence>